<proteinExistence type="predicted"/>
<dbReference type="AlphaFoldDB" id="A0A0C1MZ38"/>
<dbReference type="EMBL" id="JHEG02000059">
    <property type="protein sequence ID" value="KIE07592.1"/>
    <property type="molecule type" value="Genomic_DNA"/>
</dbReference>
<organism evidence="2">
    <name type="scientific">Tolypothrix bouteillei VB521301</name>
    <dbReference type="NCBI Taxonomy" id="1479485"/>
    <lineage>
        <taxon>Bacteria</taxon>
        <taxon>Bacillati</taxon>
        <taxon>Cyanobacteriota</taxon>
        <taxon>Cyanophyceae</taxon>
        <taxon>Nostocales</taxon>
        <taxon>Tolypothrichaceae</taxon>
        <taxon>Tolypothrix</taxon>
    </lineage>
</organism>
<name>A0A0C1MZ38_9CYAN</name>
<keyword evidence="3" id="KW-1185">Reference proteome</keyword>
<dbReference type="EMBL" id="JHEG04000001">
    <property type="protein sequence ID" value="KAF3888919.1"/>
    <property type="molecule type" value="Genomic_DNA"/>
</dbReference>
<reference evidence="1" key="2">
    <citation type="submission" date="2019-11" db="EMBL/GenBank/DDBJ databases">
        <title>Improved Assembly of Tolypothrix boutellei genome.</title>
        <authorList>
            <person name="Sarangi A.N."/>
            <person name="Mukherjee M."/>
            <person name="Ghosh S."/>
            <person name="Singh D."/>
            <person name="Das A."/>
            <person name="Kant S."/>
            <person name="Prusty A."/>
            <person name="Tripathy S."/>
        </authorList>
    </citation>
    <scope>NUCLEOTIDE SEQUENCE</scope>
    <source>
        <strain evidence="1">VB521301</strain>
    </source>
</reference>
<dbReference type="RefSeq" id="WP_038090373.1">
    <property type="nucleotide sequence ID" value="NZ_JHEG04000001.1"/>
</dbReference>
<evidence type="ECO:0000313" key="2">
    <source>
        <dbReference type="EMBL" id="KIE07592.1"/>
    </source>
</evidence>
<evidence type="ECO:0000313" key="1">
    <source>
        <dbReference type="EMBL" id="KAF3888919.1"/>
    </source>
</evidence>
<sequence>MIISDLSHLDILSEDDAILGSAGATVSTNATASGDYTQTKAVTKSFALPLGNNGSLAIGIGYAQASAVDSQDASAVTSVSGSANGDINFVIGKNYSTDNGPRARAGGVVLAVGIDIPG</sequence>
<protein>
    <submittedName>
        <fullName evidence="2">Uncharacterized protein</fullName>
    </submittedName>
</protein>
<dbReference type="Proteomes" id="UP000029738">
    <property type="component" value="Unassembled WGS sequence"/>
</dbReference>
<evidence type="ECO:0000313" key="3">
    <source>
        <dbReference type="Proteomes" id="UP000029738"/>
    </source>
</evidence>
<accession>A0A0C1MZ38</accession>
<gene>
    <name evidence="2" type="ORF">DA73_0241830</name>
    <name evidence="1" type="ORF">DA73_0400028120</name>
</gene>
<reference evidence="2" key="1">
    <citation type="journal article" date="2015" name="Genome Announc.">
        <title>Draft Genome Sequence of Tolypothrix boutellei Strain VB521301.</title>
        <authorList>
            <person name="Chandrababunaidu M.M."/>
            <person name="Singh D."/>
            <person name="Sen D."/>
            <person name="Bhan S."/>
            <person name="Das S."/>
            <person name="Gupta A."/>
            <person name="Adhikary S.P."/>
            <person name="Tripathy S."/>
        </authorList>
    </citation>
    <scope>NUCLEOTIDE SEQUENCE</scope>
    <source>
        <strain evidence="2">VB521301</strain>
    </source>
</reference>
<comment type="caution">
    <text evidence="2">The sequence shown here is derived from an EMBL/GenBank/DDBJ whole genome shotgun (WGS) entry which is preliminary data.</text>
</comment>
<dbReference type="STRING" id="1479485.DA73_0241830"/>
<dbReference type="OrthoDB" id="517538at2"/>